<dbReference type="Proteomes" id="UP000011867">
    <property type="component" value="Chromosome"/>
</dbReference>
<dbReference type="eggNOG" id="arCOG06313">
    <property type="taxonomic scope" value="Archaea"/>
</dbReference>
<dbReference type="Pfam" id="PF26484">
    <property type="entry name" value="WNWW"/>
    <property type="match status" value="1"/>
</dbReference>
<dbReference type="AlphaFoldDB" id="M1Y5M6"/>
<gene>
    <name evidence="1" type="ordered locus">Nmlp_3762</name>
</gene>
<dbReference type="InterPro" id="IPR058716">
    <property type="entry name" value="WNWW_dom-containing"/>
</dbReference>
<protein>
    <submittedName>
        <fullName evidence="1">Uncharacterized protein</fullName>
    </submittedName>
</protein>
<dbReference type="HOGENOM" id="CLU_165238_0_0_2"/>
<organism evidence="1 2">
    <name type="scientific">Natronomonas moolapensis (strain DSM 18674 / CECT 7526 / JCM 14361 / 8.8.11)</name>
    <dbReference type="NCBI Taxonomy" id="268739"/>
    <lineage>
        <taxon>Archaea</taxon>
        <taxon>Methanobacteriati</taxon>
        <taxon>Methanobacteriota</taxon>
        <taxon>Stenosarchaea group</taxon>
        <taxon>Halobacteria</taxon>
        <taxon>Halobacteriales</taxon>
        <taxon>Natronomonadaceae</taxon>
        <taxon>Natronomonas</taxon>
    </lineage>
</organism>
<dbReference type="EMBL" id="HF582854">
    <property type="protein sequence ID" value="CCQ37875.1"/>
    <property type="molecule type" value="Genomic_DNA"/>
</dbReference>
<dbReference type="GeneID" id="14652056"/>
<evidence type="ECO:0000313" key="2">
    <source>
        <dbReference type="Proteomes" id="UP000011867"/>
    </source>
</evidence>
<dbReference type="RefSeq" id="WP_015410602.1">
    <property type="nucleotide sequence ID" value="NC_020388.1"/>
</dbReference>
<dbReference type="STRING" id="268739.Nmlp_3762"/>
<accession>M1Y5M6</accession>
<dbReference type="KEGG" id="nmo:Nmlp_3762"/>
<keyword evidence="2" id="KW-1185">Reference proteome</keyword>
<reference evidence="1 2" key="1">
    <citation type="journal article" date="2013" name="Genome Announc.">
        <title>Genome of the haloarchaeon Natronomonas moolapensis, a neutrophilic member of a previously haloalkaliphilic genus.</title>
        <authorList>
            <person name="Dyall-Smith M.L."/>
            <person name="Pfeiffer F."/>
            <person name="Oberwinkler T."/>
            <person name="Klee K."/>
            <person name="Rampp M."/>
            <person name="Palm P."/>
            <person name="Gross K."/>
            <person name="Schuster S.C."/>
            <person name="Oesterhelt D."/>
        </authorList>
    </citation>
    <scope>NUCLEOTIDE SEQUENCE [LARGE SCALE GENOMIC DNA]</scope>
    <source>
        <strain evidence="2">DSM 18674 / JCM 14361 / 8.8.11</strain>
    </source>
</reference>
<evidence type="ECO:0000313" key="1">
    <source>
        <dbReference type="EMBL" id="CCQ37875.1"/>
    </source>
</evidence>
<proteinExistence type="predicted"/>
<name>M1Y5M6_NATM8</name>
<sequence>MNNPDEATGGATFDDTALRAGLETFGGDAESRRVVARHARDLADSGRYAGDADVELTAEHVVVQLADAPNGGPVERWNWWIGSLDLAFGGYAEFRIRQFG</sequence>
<dbReference type="OrthoDB" id="197908at2157"/>